<sequence>MERVLLFAFLLLGVVTSTYAGGQDDRSACEIWCTSKFGHSVAECVLLAGKGKGPCYECGPFRASDNWQLRNGECGSDYCVRRRPNPKNTQFAPTTFRTSVVYYPTDTYADVYSTEEYSTESYPTEGYSTDVYPTEPYPTEAYPTEAYPTDPYATEEYYTEEYYTDEYPTE</sequence>
<evidence type="ECO:0000313" key="3">
    <source>
        <dbReference type="EMBL" id="PGH29441.1"/>
    </source>
</evidence>
<dbReference type="VEuPathDB" id="FungiDB:EMCG_03905"/>
<keyword evidence="4" id="KW-1185">Reference proteome</keyword>
<feature type="non-terminal residue" evidence="3">
    <location>
        <position position="170"/>
    </location>
</feature>
<feature type="chain" id="PRO_5012767229" evidence="2">
    <location>
        <begin position="21"/>
        <end position="170"/>
    </location>
</feature>
<accession>A0A2B7Z7V8</accession>
<keyword evidence="2" id="KW-0732">Signal</keyword>
<organism evidence="3 4">
    <name type="scientific">[Emmonsia] crescens</name>
    <dbReference type="NCBI Taxonomy" id="73230"/>
    <lineage>
        <taxon>Eukaryota</taxon>
        <taxon>Fungi</taxon>
        <taxon>Dikarya</taxon>
        <taxon>Ascomycota</taxon>
        <taxon>Pezizomycotina</taxon>
        <taxon>Eurotiomycetes</taxon>
        <taxon>Eurotiomycetidae</taxon>
        <taxon>Onygenales</taxon>
        <taxon>Ajellomycetaceae</taxon>
        <taxon>Emergomyces</taxon>
    </lineage>
</organism>
<feature type="signal peptide" evidence="2">
    <location>
        <begin position="1"/>
        <end position="20"/>
    </location>
</feature>
<comment type="caution">
    <text evidence="3">The sequence shown here is derived from an EMBL/GenBank/DDBJ whole genome shotgun (WGS) entry which is preliminary data.</text>
</comment>
<gene>
    <name evidence="3" type="ORF">GX50_07799</name>
</gene>
<evidence type="ECO:0000313" key="4">
    <source>
        <dbReference type="Proteomes" id="UP000226031"/>
    </source>
</evidence>
<name>A0A2B7Z7V8_9EURO</name>
<evidence type="ECO:0000256" key="1">
    <source>
        <dbReference type="SAM" id="MobiDB-lite"/>
    </source>
</evidence>
<feature type="region of interest" description="Disordered" evidence="1">
    <location>
        <begin position="120"/>
        <end position="151"/>
    </location>
</feature>
<dbReference type="AlphaFoldDB" id="A0A2B7Z7V8"/>
<dbReference type="STRING" id="73230.A0A2B7Z7V8"/>
<protein>
    <submittedName>
        <fullName evidence="3">Uncharacterized protein</fullName>
    </submittedName>
</protein>
<evidence type="ECO:0000256" key="2">
    <source>
        <dbReference type="SAM" id="SignalP"/>
    </source>
</evidence>
<reference evidence="3 4" key="1">
    <citation type="submission" date="2017-10" db="EMBL/GenBank/DDBJ databases">
        <title>Comparative genomics in systemic dimorphic fungi from Ajellomycetaceae.</title>
        <authorList>
            <person name="Munoz J.F."/>
            <person name="Mcewen J.G."/>
            <person name="Clay O.K."/>
            <person name="Cuomo C.A."/>
        </authorList>
    </citation>
    <scope>NUCLEOTIDE SEQUENCE [LARGE SCALE GENOMIC DNA]</scope>
    <source>
        <strain evidence="3 4">UAMH4076</strain>
    </source>
</reference>
<dbReference type="EMBL" id="PDND01000241">
    <property type="protein sequence ID" value="PGH29441.1"/>
    <property type="molecule type" value="Genomic_DNA"/>
</dbReference>
<dbReference type="Proteomes" id="UP000226031">
    <property type="component" value="Unassembled WGS sequence"/>
</dbReference>
<proteinExistence type="predicted"/>